<name>A0A0L7QR20_9HYME</name>
<evidence type="ECO:0000313" key="11">
    <source>
        <dbReference type="Proteomes" id="UP000053825"/>
    </source>
</evidence>
<evidence type="ECO:0000256" key="5">
    <source>
        <dbReference type="ARBA" id="ARBA00017985"/>
    </source>
</evidence>
<dbReference type="EC" id="5.3.1.22" evidence="4 7"/>
<comment type="catalytic activity">
    <reaction evidence="1 7">
        <text>3-hydroxypyruvate = 2-hydroxy-3-oxopropanoate</text>
        <dbReference type="Rhea" id="RHEA:11952"/>
        <dbReference type="ChEBI" id="CHEBI:17180"/>
        <dbReference type="ChEBI" id="CHEBI:57978"/>
        <dbReference type="EC" id="5.3.1.22"/>
    </reaction>
</comment>
<dbReference type="InterPro" id="IPR026040">
    <property type="entry name" value="HyI-like"/>
</dbReference>
<evidence type="ECO:0000256" key="1">
    <source>
        <dbReference type="ARBA" id="ARBA00000476"/>
    </source>
</evidence>
<evidence type="ECO:0000256" key="8">
    <source>
        <dbReference type="PIRSR" id="PIRSR006241-50"/>
    </source>
</evidence>
<dbReference type="GO" id="GO:0046487">
    <property type="term" value="P:glyoxylate metabolic process"/>
    <property type="evidence" value="ECO:0007669"/>
    <property type="project" value="TreeGrafter"/>
</dbReference>
<reference evidence="10 11" key="1">
    <citation type="submission" date="2015-07" db="EMBL/GenBank/DDBJ databases">
        <title>The genome of Habropoda laboriosa.</title>
        <authorList>
            <person name="Pan H."/>
            <person name="Kapheim K."/>
        </authorList>
    </citation>
    <scope>NUCLEOTIDE SEQUENCE [LARGE SCALE GENOMIC DNA]</scope>
    <source>
        <strain evidence="10">0110345459</strain>
    </source>
</reference>
<dbReference type="STRING" id="597456.A0A0L7QR20"/>
<dbReference type="PANTHER" id="PTHR43489:SF6">
    <property type="entry name" value="HYDROXYPYRUVATE ISOMERASE-RELATED"/>
    <property type="match status" value="1"/>
</dbReference>
<dbReference type="InterPro" id="IPR050417">
    <property type="entry name" value="Sugar_Epim/Isomerase"/>
</dbReference>
<evidence type="ECO:0000256" key="6">
    <source>
        <dbReference type="ARBA" id="ARBA00023235"/>
    </source>
</evidence>
<dbReference type="EMBL" id="KQ414786">
    <property type="protein sequence ID" value="KOC60941.1"/>
    <property type="molecule type" value="Genomic_DNA"/>
</dbReference>
<dbReference type="InterPro" id="IPR036237">
    <property type="entry name" value="Xyl_isomerase-like_sf"/>
</dbReference>
<dbReference type="OrthoDB" id="4214675at2759"/>
<protein>
    <recommendedName>
        <fullName evidence="5 7">Putative hydroxypyruvate isomerase</fullName>
        <ecNumber evidence="4 7">5.3.1.22</ecNumber>
    </recommendedName>
</protein>
<feature type="active site" description="Proton donor/acceptor" evidence="8">
    <location>
        <position position="243"/>
    </location>
</feature>
<dbReference type="SUPFAM" id="SSF51658">
    <property type="entry name" value="Xylose isomerase-like"/>
    <property type="match status" value="1"/>
</dbReference>
<dbReference type="Pfam" id="PF01261">
    <property type="entry name" value="AP_endonuc_2"/>
    <property type="match status" value="1"/>
</dbReference>
<feature type="domain" description="Xylose isomerase-like TIM barrel" evidence="9">
    <location>
        <begin position="24"/>
        <end position="259"/>
    </location>
</feature>
<dbReference type="PANTHER" id="PTHR43489">
    <property type="entry name" value="ISOMERASE"/>
    <property type="match status" value="1"/>
</dbReference>
<keyword evidence="6 7" id="KW-0413">Isomerase</keyword>
<feature type="active site" description="Proton donor/acceptor" evidence="8">
    <location>
        <position position="145"/>
    </location>
</feature>
<dbReference type="Proteomes" id="UP000053825">
    <property type="component" value="Unassembled WGS sequence"/>
</dbReference>
<sequence>MNLKFATNISFMFMEAPAITERYKLAKEAGFKAVESGFPFGHSIKDVSEAKNNAGVEQILINVFTGDVSKGELGFAAIPGEEDNFKKSIDLTIEYAKALNCKQIHIMSGKIKEATAMSNHDDVYVRNLSYAVEKFKKENIIGLIEPINNITVPNYYMNSFQKGLDVVKKINSPNLKLQLDIFHLQHICGNITKNIKELLPYIGHVQIAQVPNRHEPDSSGEIDYKYVLSILEREGYDGYVGLEYRPQSSSVGGLSWIQKYGYKL</sequence>
<evidence type="ECO:0000256" key="4">
    <source>
        <dbReference type="ARBA" id="ARBA00012570"/>
    </source>
</evidence>
<evidence type="ECO:0000256" key="7">
    <source>
        <dbReference type="PIRNR" id="PIRNR006241"/>
    </source>
</evidence>
<keyword evidence="11" id="KW-1185">Reference proteome</keyword>
<proteinExistence type="inferred from homology"/>
<dbReference type="AlphaFoldDB" id="A0A0L7QR20"/>
<comment type="function">
    <text evidence="2 7">Catalyzes the reversible isomerization between hydroxypyruvate and 2-hydroxy-3-oxopropanoate (also termed tartronate semialdehyde).</text>
</comment>
<dbReference type="GO" id="GO:0008903">
    <property type="term" value="F:hydroxypyruvate isomerase activity"/>
    <property type="evidence" value="ECO:0007669"/>
    <property type="project" value="UniProtKB-EC"/>
</dbReference>
<organism evidence="10 11">
    <name type="scientific">Habropoda laboriosa</name>
    <dbReference type="NCBI Taxonomy" id="597456"/>
    <lineage>
        <taxon>Eukaryota</taxon>
        <taxon>Metazoa</taxon>
        <taxon>Ecdysozoa</taxon>
        <taxon>Arthropoda</taxon>
        <taxon>Hexapoda</taxon>
        <taxon>Insecta</taxon>
        <taxon>Pterygota</taxon>
        <taxon>Neoptera</taxon>
        <taxon>Endopterygota</taxon>
        <taxon>Hymenoptera</taxon>
        <taxon>Apocrita</taxon>
        <taxon>Aculeata</taxon>
        <taxon>Apoidea</taxon>
        <taxon>Anthophila</taxon>
        <taxon>Apidae</taxon>
        <taxon>Habropoda</taxon>
    </lineage>
</organism>
<keyword evidence="10" id="KW-0670">Pyruvate</keyword>
<evidence type="ECO:0000256" key="2">
    <source>
        <dbReference type="ARBA" id="ARBA00002968"/>
    </source>
</evidence>
<comment type="similarity">
    <text evidence="3 7">Belongs to the hyi family.</text>
</comment>
<dbReference type="PIRSF" id="PIRSF006241">
    <property type="entry name" value="HyI"/>
    <property type="match status" value="1"/>
</dbReference>
<dbReference type="FunFam" id="3.20.20.150:FF:000007">
    <property type="entry name" value="Hydroxypyruvate isomerase"/>
    <property type="match status" value="1"/>
</dbReference>
<accession>A0A0L7QR20</accession>
<evidence type="ECO:0000313" key="10">
    <source>
        <dbReference type="EMBL" id="KOC60941.1"/>
    </source>
</evidence>
<gene>
    <name evidence="10" type="ORF">WH47_05719</name>
</gene>
<evidence type="ECO:0000256" key="3">
    <source>
        <dbReference type="ARBA" id="ARBA00005962"/>
    </source>
</evidence>
<dbReference type="Gene3D" id="3.20.20.150">
    <property type="entry name" value="Divalent-metal-dependent TIM barrel enzymes"/>
    <property type="match status" value="1"/>
</dbReference>
<evidence type="ECO:0000259" key="9">
    <source>
        <dbReference type="Pfam" id="PF01261"/>
    </source>
</evidence>
<dbReference type="InterPro" id="IPR013022">
    <property type="entry name" value="Xyl_isomerase-like_TIM-brl"/>
</dbReference>